<accession>A0A9X0D890</accession>
<sequence length="192" mass="21137">MKSLALEKYFLRAGNIRPINKRYAACVKKADEEGIKLFGMDDKRCWTTDSLDSNPGNTYNKFGSSGQCTEKKGLSTGLSKSFTLFVYQKDEKDEWQAVGCYLNNGPLALPVAIDDNIKNVKGNDALFEHCKAKAEAKGYQLFGVDDKACWSGDKAGDTYDDYGKSTKCLVTKKTGNGSGKDINGDVFVYQLS</sequence>
<gene>
    <name evidence="1" type="ORF">OS493_025135</name>
</gene>
<reference evidence="1" key="1">
    <citation type="submission" date="2023-01" db="EMBL/GenBank/DDBJ databases">
        <title>Genome assembly of the deep-sea coral Lophelia pertusa.</title>
        <authorList>
            <person name="Herrera S."/>
            <person name="Cordes E."/>
        </authorList>
    </citation>
    <scope>NUCLEOTIDE SEQUENCE</scope>
    <source>
        <strain evidence="1">USNM1676648</strain>
        <tissue evidence="1">Polyp</tissue>
    </source>
</reference>
<dbReference type="AlphaFoldDB" id="A0A9X0D890"/>
<protein>
    <submittedName>
        <fullName evidence="1">Uncharacterized protein</fullName>
    </submittedName>
</protein>
<dbReference type="EMBL" id="MU825416">
    <property type="protein sequence ID" value="KAJ7390435.1"/>
    <property type="molecule type" value="Genomic_DNA"/>
</dbReference>
<name>A0A9X0D890_9CNID</name>
<evidence type="ECO:0000313" key="2">
    <source>
        <dbReference type="Proteomes" id="UP001163046"/>
    </source>
</evidence>
<dbReference type="Proteomes" id="UP001163046">
    <property type="component" value="Unassembled WGS sequence"/>
</dbReference>
<keyword evidence="2" id="KW-1185">Reference proteome</keyword>
<comment type="caution">
    <text evidence="1">The sequence shown here is derived from an EMBL/GenBank/DDBJ whole genome shotgun (WGS) entry which is preliminary data.</text>
</comment>
<evidence type="ECO:0000313" key="1">
    <source>
        <dbReference type="EMBL" id="KAJ7390435.1"/>
    </source>
</evidence>
<dbReference type="OrthoDB" id="5985438at2759"/>
<organism evidence="1 2">
    <name type="scientific">Desmophyllum pertusum</name>
    <dbReference type="NCBI Taxonomy" id="174260"/>
    <lineage>
        <taxon>Eukaryota</taxon>
        <taxon>Metazoa</taxon>
        <taxon>Cnidaria</taxon>
        <taxon>Anthozoa</taxon>
        <taxon>Hexacorallia</taxon>
        <taxon>Scleractinia</taxon>
        <taxon>Caryophylliina</taxon>
        <taxon>Caryophylliidae</taxon>
        <taxon>Desmophyllum</taxon>
    </lineage>
</organism>
<proteinExistence type="predicted"/>